<organism evidence="2 3">
    <name type="scientific">Postechiella marina</name>
    <dbReference type="NCBI Taxonomy" id="943941"/>
    <lineage>
        <taxon>Bacteria</taxon>
        <taxon>Pseudomonadati</taxon>
        <taxon>Bacteroidota</taxon>
        <taxon>Flavobacteriia</taxon>
        <taxon>Flavobacteriales</taxon>
        <taxon>Flavobacteriaceae</taxon>
        <taxon>Postechiella</taxon>
    </lineage>
</organism>
<evidence type="ECO:0000313" key="2">
    <source>
        <dbReference type="EMBL" id="GAA4237756.1"/>
    </source>
</evidence>
<keyword evidence="3" id="KW-1185">Reference proteome</keyword>
<dbReference type="EMBL" id="BAABCA010000005">
    <property type="protein sequence ID" value="GAA4237756.1"/>
    <property type="molecule type" value="Genomic_DNA"/>
</dbReference>
<dbReference type="Proteomes" id="UP001501496">
    <property type="component" value="Unassembled WGS sequence"/>
</dbReference>
<dbReference type="RefSeq" id="WP_344788669.1">
    <property type="nucleotide sequence ID" value="NZ_BAABCA010000005.1"/>
</dbReference>
<accession>A0ABP8CD20</accession>
<name>A0ABP8CD20_9FLAO</name>
<proteinExistence type="predicted"/>
<gene>
    <name evidence="2" type="ORF">GCM10022291_25600</name>
</gene>
<reference evidence="3" key="1">
    <citation type="journal article" date="2019" name="Int. J. Syst. Evol. Microbiol.">
        <title>The Global Catalogue of Microorganisms (GCM) 10K type strain sequencing project: providing services to taxonomists for standard genome sequencing and annotation.</title>
        <authorList>
            <consortium name="The Broad Institute Genomics Platform"/>
            <consortium name="The Broad Institute Genome Sequencing Center for Infectious Disease"/>
            <person name="Wu L."/>
            <person name="Ma J."/>
        </authorList>
    </citation>
    <scope>NUCLEOTIDE SEQUENCE [LARGE SCALE GENOMIC DNA]</scope>
    <source>
        <strain evidence="3">JCM 17630</strain>
    </source>
</reference>
<feature type="compositionally biased region" description="Gly residues" evidence="1">
    <location>
        <begin position="163"/>
        <end position="172"/>
    </location>
</feature>
<evidence type="ECO:0000313" key="3">
    <source>
        <dbReference type="Proteomes" id="UP001501496"/>
    </source>
</evidence>
<evidence type="ECO:0000256" key="1">
    <source>
        <dbReference type="SAM" id="MobiDB-lite"/>
    </source>
</evidence>
<feature type="region of interest" description="Disordered" evidence="1">
    <location>
        <begin position="149"/>
        <end position="172"/>
    </location>
</feature>
<comment type="caution">
    <text evidence="2">The sequence shown here is derived from an EMBL/GenBank/DDBJ whole genome shotgun (WGS) entry which is preliminary data.</text>
</comment>
<sequence>MKKVGLILLGFIIGAILTYKFCPRPIDGPHAVDTKYKVPKDTISVAQAKLLSNNWAKNNDTEVDPLLDVEGSRKKVRSVWWSLKEVNEYLAYAQEKSDSLGYKMTGIRVYLGNYGKNGKLGKKNRNTMFIVPTGPKSTSKASTLNMLLPPSNRDIPLPPLNKGTGGQGGYPE</sequence>
<protein>
    <submittedName>
        <fullName evidence="2">Uncharacterized protein</fullName>
    </submittedName>
</protein>